<evidence type="ECO:0000259" key="6">
    <source>
        <dbReference type="Pfam" id="PF04101"/>
    </source>
</evidence>
<evidence type="ECO:0000256" key="1">
    <source>
        <dbReference type="ARBA" id="ARBA00004240"/>
    </source>
</evidence>
<dbReference type="PANTHER" id="PTHR12867:SF6">
    <property type="entry name" value="N-ACETYLGLUCOSAMINYLDIPHOSPHODOLICHOL N-ACETYLGLUCOSAMINYLTRANSFERASE"/>
    <property type="match status" value="1"/>
</dbReference>
<name>A0AAE4FN87_9CYAN</name>
<dbReference type="RefSeq" id="WP_322876557.1">
    <property type="nucleotide sequence ID" value="NZ_JAVMIP010000001.1"/>
</dbReference>
<evidence type="ECO:0000256" key="4">
    <source>
        <dbReference type="ARBA" id="ARBA00022679"/>
    </source>
</evidence>
<reference evidence="8" key="1">
    <citation type="submission" date="2023-07" db="EMBL/GenBank/DDBJ databases">
        <authorList>
            <person name="Luz R."/>
            <person name="Cordeiro R."/>
            <person name="Fonseca A."/>
            <person name="Goncalves V."/>
        </authorList>
    </citation>
    <scope>NUCLEOTIDE SEQUENCE [LARGE SCALE GENOMIC DNA]</scope>
    <source>
        <strain evidence="8">BACA0444</strain>
    </source>
</reference>
<comment type="subcellular location">
    <subcellularLocation>
        <location evidence="1">Endoplasmic reticulum</location>
    </subcellularLocation>
</comment>
<dbReference type="InterPro" id="IPR039042">
    <property type="entry name" value="Alg13-like"/>
</dbReference>
<gene>
    <name evidence="7" type="ORF">RIF25_00215</name>
</gene>
<comment type="caution">
    <text evidence="7">The sequence shown here is derived from an EMBL/GenBank/DDBJ whole genome shotgun (WGS) entry which is preliminary data.</text>
</comment>
<dbReference type="EMBL" id="JAVMIP010000001">
    <property type="protein sequence ID" value="MDS3859218.1"/>
    <property type="molecule type" value="Genomic_DNA"/>
</dbReference>
<dbReference type="InterPro" id="IPR007235">
    <property type="entry name" value="Glyco_trans_28_C"/>
</dbReference>
<dbReference type="GO" id="GO:0016758">
    <property type="term" value="F:hexosyltransferase activity"/>
    <property type="evidence" value="ECO:0007669"/>
    <property type="project" value="InterPro"/>
</dbReference>
<keyword evidence="5" id="KW-0256">Endoplasmic reticulum</keyword>
<keyword evidence="8" id="KW-1185">Reference proteome</keyword>
<dbReference type="PANTHER" id="PTHR12867">
    <property type="entry name" value="GLYCOSYL TRANSFERASE-RELATED"/>
    <property type="match status" value="1"/>
</dbReference>
<evidence type="ECO:0000256" key="5">
    <source>
        <dbReference type="ARBA" id="ARBA00022824"/>
    </source>
</evidence>
<accession>A0AAE4FN87</accession>
<dbReference type="AlphaFoldDB" id="A0AAE4FN87"/>
<dbReference type="Proteomes" id="UP001268256">
    <property type="component" value="Unassembled WGS sequence"/>
</dbReference>
<feature type="domain" description="Glycosyl transferase family 28 C-terminal" evidence="6">
    <location>
        <begin position="1"/>
        <end position="117"/>
    </location>
</feature>
<dbReference type="SUPFAM" id="SSF53756">
    <property type="entry name" value="UDP-Glycosyltransferase/glycogen phosphorylase"/>
    <property type="match status" value="1"/>
</dbReference>
<evidence type="ECO:0000313" key="7">
    <source>
        <dbReference type="EMBL" id="MDS3859218.1"/>
    </source>
</evidence>
<evidence type="ECO:0000256" key="2">
    <source>
        <dbReference type="ARBA" id="ARBA00006962"/>
    </source>
</evidence>
<dbReference type="Pfam" id="PF04101">
    <property type="entry name" value="Glyco_tran_28_C"/>
    <property type="match status" value="1"/>
</dbReference>
<comment type="similarity">
    <text evidence="2">Belongs to the glycosyltransferase 28 family.</text>
</comment>
<keyword evidence="3" id="KW-0328">Glycosyltransferase</keyword>
<evidence type="ECO:0000313" key="8">
    <source>
        <dbReference type="Proteomes" id="UP001268256"/>
    </source>
</evidence>
<protein>
    <submittedName>
        <fullName evidence="7">Glycosyltransferase</fullName>
    </submittedName>
</protein>
<proteinExistence type="inferred from homology"/>
<dbReference type="Gene3D" id="3.40.50.2000">
    <property type="entry name" value="Glycogen Phosphorylase B"/>
    <property type="match status" value="1"/>
</dbReference>
<evidence type="ECO:0000256" key="3">
    <source>
        <dbReference type="ARBA" id="ARBA00022676"/>
    </source>
</evidence>
<dbReference type="GO" id="GO:0006488">
    <property type="term" value="P:dolichol-linked oligosaccharide biosynthetic process"/>
    <property type="evidence" value="ECO:0007669"/>
    <property type="project" value="InterPro"/>
</dbReference>
<sequence>MILVTVGTEQFPFDRLMSWINALIKQKFLDPAVEEILVQYGSCQVVPKGVQAAAVFPEDSFKTYIKQARVIISHCGEGSVYALAASGNPYILVPRHHAYQEHVDNHQEEWAKMLEKQGIAVAWELADLVRFLADPQVSGLVNLPSESISQMLTQRFG</sequence>
<organism evidence="7 8">
    <name type="scientific">Pseudocalidococcus azoricus BACA0444</name>
    <dbReference type="NCBI Taxonomy" id="2918990"/>
    <lineage>
        <taxon>Bacteria</taxon>
        <taxon>Bacillati</taxon>
        <taxon>Cyanobacteriota</taxon>
        <taxon>Cyanophyceae</taxon>
        <taxon>Acaryochloridales</taxon>
        <taxon>Thermosynechococcaceae</taxon>
        <taxon>Pseudocalidococcus</taxon>
        <taxon>Pseudocalidococcus azoricus</taxon>
    </lineage>
</organism>
<keyword evidence="4" id="KW-0808">Transferase</keyword>